<proteinExistence type="inferred from homology"/>
<name>A0A194AIH0_9BACT</name>
<dbReference type="PANTHER" id="PTHR35092">
    <property type="entry name" value="CHLORINASE MJ1651"/>
    <property type="match status" value="1"/>
</dbReference>
<feature type="domain" description="S-adenosyl-l-methionine hydroxide adenosyltransferase N-terminal" evidence="3">
    <location>
        <begin position="7"/>
        <end position="150"/>
    </location>
</feature>
<evidence type="ECO:0000313" key="5">
    <source>
        <dbReference type="EMBL" id="GAU08554.1"/>
    </source>
</evidence>
<reference evidence="6" key="1">
    <citation type="submission" date="2016-06" db="EMBL/GenBank/DDBJ databases">
        <title>Draft genome sequence of Desulfoplanes formicivorans strain Pf12B.</title>
        <authorList>
            <person name="Watanabe M."/>
            <person name="Kojima H."/>
            <person name="Fukui M."/>
        </authorList>
    </citation>
    <scope>NUCLEOTIDE SEQUENCE [LARGE SCALE GENOMIC DNA]</scope>
    <source>
        <strain evidence="6">Pf12B</strain>
    </source>
</reference>
<comment type="similarity">
    <text evidence="2">Belongs to the SAM hydrolase / SAM-dependent halogenase family.</text>
</comment>
<dbReference type="AlphaFoldDB" id="A0A194AIH0"/>
<dbReference type="Gene3D" id="2.40.30.90">
    <property type="entry name" value="Bacterial fluorinating enzyme like"/>
    <property type="match status" value="1"/>
</dbReference>
<dbReference type="Gene3D" id="3.40.50.10790">
    <property type="entry name" value="S-adenosyl-l-methionine hydroxide adenosyltransferase, N-terminal"/>
    <property type="match status" value="1"/>
</dbReference>
<evidence type="ECO:0000256" key="2">
    <source>
        <dbReference type="ARBA" id="ARBA00024035"/>
    </source>
</evidence>
<dbReference type="Proteomes" id="UP000095200">
    <property type="component" value="Unassembled WGS sequence"/>
</dbReference>
<dbReference type="Pfam" id="PF20257">
    <property type="entry name" value="SAM_HAT_C"/>
    <property type="match status" value="1"/>
</dbReference>
<dbReference type="SUPFAM" id="SSF102522">
    <property type="entry name" value="Bacterial fluorinating enzyme, N-terminal domain"/>
    <property type="match status" value="1"/>
</dbReference>
<evidence type="ECO:0000259" key="4">
    <source>
        <dbReference type="Pfam" id="PF20257"/>
    </source>
</evidence>
<evidence type="ECO:0000256" key="1">
    <source>
        <dbReference type="ARBA" id="ARBA00022691"/>
    </source>
</evidence>
<keyword evidence="6" id="KW-1185">Reference proteome</keyword>
<dbReference type="STRING" id="1592317.DPF_1266"/>
<dbReference type="PANTHER" id="PTHR35092:SF1">
    <property type="entry name" value="CHLORINASE MJ1651"/>
    <property type="match status" value="1"/>
</dbReference>
<dbReference type="InterPro" id="IPR046470">
    <property type="entry name" value="SAM_HAT_C"/>
</dbReference>
<dbReference type="InterPro" id="IPR023227">
    <property type="entry name" value="SAM_OH_AdoTrfase_C_sf"/>
</dbReference>
<comment type="caution">
    <text evidence="5">The sequence shown here is derived from an EMBL/GenBank/DDBJ whole genome shotgun (WGS) entry which is preliminary data.</text>
</comment>
<dbReference type="EMBL" id="BDFE01000015">
    <property type="protein sequence ID" value="GAU08554.1"/>
    <property type="molecule type" value="Genomic_DNA"/>
</dbReference>
<dbReference type="InterPro" id="IPR046469">
    <property type="entry name" value="SAM_HAT_N"/>
</dbReference>
<organism evidence="5 6">
    <name type="scientific">Desulfoplanes formicivorans</name>
    <dbReference type="NCBI Taxonomy" id="1592317"/>
    <lineage>
        <taxon>Bacteria</taxon>
        <taxon>Pseudomonadati</taxon>
        <taxon>Thermodesulfobacteriota</taxon>
        <taxon>Desulfovibrionia</taxon>
        <taxon>Desulfovibrionales</taxon>
        <taxon>Desulfoplanaceae</taxon>
        <taxon>Desulfoplanes</taxon>
    </lineage>
</organism>
<dbReference type="PIRSF" id="PIRSF006779">
    <property type="entry name" value="UCP006779"/>
    <property type="match status" value="1"/>
</dbReference>
<protein>
    <recommendedName>
        <fullName evidence="7">Adenosyl-chloride synthase</fullName>
    </recommendedName>
</protein>
<sequence length="265" mass="28898">MREAPLVFLLTDFGIRDPYVAQMKAVILSHAPKAHIVDYTHHVRPFDIVQAGFFLWSGFAYFPQGSVIVAVVDPGVGTTRRIVLVAYHNRIIIAPDNGLTGLLLPEDGRGVRVFAAHVDQAATSRTFHGRDVFAPLAARVINGERLETLGEEIPPASLERSTWADSGRQGNRIWTHVLHVDGFGNCLLGLCINQWEGVLGKVRVLKGHPWGEGVIPVATYNDLQPGQTGILAGSQGVYELCMCQSSAARALHLKPGNRVELEVIS</sequence>
<dbReference type="SUPFAM" id="SSF101852">
    <property type="entry name" value="Bacterial fluorinating enzyme, C-terminal domain"/>
    <property type="match status" value="1"/>
</dbReference>
<accession>A0A194AIH0</accession>
<evidence type="ECO:0000313" key="6">
    <source>
        <dbReference type="Proteomes" id="UP000095200"/>
    </source>
</evidence>
<dbReference type="Pfam" id="PF01887">
    <property type="entry name" value="SAM_HAT_N"/>
    <property type="match status" value="1"/>
</dbReference>
<dbReference type="InterPro" id="IPR023228">
    <property type="entry name" value="SAM_OH_AdoTrfase_N_sf"/>
</dbReference>
<dbReference type="InterPro" id="IPR002747">
    <property type="entry name" value="SAM_OH_AdoTrfase"/>
</dbReference>
<gene>
    <name evidence="5" type="ORF">DPF_1266</name>
</gene>
<feature type="domain" description="S-adenosyl-l-methionine hydroxide adenosyltransferase C-terminal" evidence="4">
    <location>
        <begin position="176"/>
        <end position="260"/>
    </location>
</feature>
<keyword evidence="1" id="KW-0949">S-adenosyl-L-methionine</keyword>
<evidence type="ECO:0000259" key="3">
    <source>
        <dbReference type="Pfam" id="PF01887"/>
    </source>
</evidence>
<evidence type="ECO:0008006" key="7">
    <source>
        <dbReference type="Google" id="ProtNLM"/>
    </source>
</evidence>